<reference evidence="2 3" key="1">
    <citation type="submission" date="2024-09" db="EMBL/GenBank/DDBJ databases">
        <title>Genomes of Rahnella.</title>
        <authorList>
            <person name="Mnguni F.C."/>
            <person name="Shin G.Y."/>
            <person name="Coutinho T."/>
        </authorList>
    </citation>
    <scope>NUCLEOTIDE SEQUENCE [LARGE SCALE GENOMIC DNA]</scope>
    <source>
        <strain evidence="2 3">20WA0057</strain>
    </source>
</reference>
<dbReference type="GeneID" id="95415941"/>
<keyword evidence="3" id="KW-1185">Reference proteome</keyword>
<dbReference type="RefSeq" id="WP_081481102.1">
    <property type="nucleotide sequence ID" value="NC_015061.1"/>
</dbReference>
<dbReference type="EMBL" id="JBHUCJ010000004">
    <property type="protein sequence ID" value="MFD3222551.1"/>
    <property type="molecule type" value="Genomic_DNA"/>
</dbReference>
<dbReference type="InterPro" id="IPR010260">
    <property type="entry name" value="AlpA"/>
</dbReference>
<gene>
    <name evidence="2" type="ORF">ACFPK4_03330</name>
</gene>
<accession>A0ABW6C3D1</accession>
<dbReference type="Pfam" id="PF05930">
    <property type="entry name" value="Phage_AlpA"/>
    <property type="match status" value="1"/>
</dbReference>
<evidence type="ECO:0000313" key="3">
    <source>
        <dbReference type="Proteomes" id="UP001598201"/>
    </source>
</evidence>
<comment type="caution">
    <text evidence="2">The sequence shown here is derived from an EMBL/GenBank/DDBJ whole genome shotgun (WGS) entry which is preliminary data.</text>
</comment>
<protein>
    <submittedName>
        <fullName evidence="2">AlpA family phage regulatory protein</fullName>
    </submittedName>
</protein>
<evidence type="ECO:0000256" key="1">
    <source>
        <dbReference type="SAM" id="MobiDB-lite"/>
    </source>
</evidence>
<sequence>MTSSNVKVLRLPAVALKMGLSRSTIYDRMNPKPPRFGPTFPKTRS</sequence>
<name>A0ABW6C3D1_RAHSY</name>
<evidence type="ECO:0000313" key="2">
    <source>
        <dbReference type="EMBL" id="MFD3222551.1"/>
    </source>
</evidence>
<feature type="region of interest" description="Disordered" evidence="1">
    <location>
        <begin position="25"/>
        <end position="45"/>
    </location>
</feature>
<proteinExistence type="predicted"/>
<dbReference type="Proteomes" id="UP001598201">
    <property type="component" value="Unassembled WGS sequence"/>
</dbReference>
<organism evidence="2 3">
    <name type="scientific">Rahnella sp. (strain Y9602)</name>
    <dbReference type="NCBI Taxonomy" id="2703885"/>
    <lineage>
        <taxon>Bacteria</taxon>
        <taxon>Pseudomonadati</taxon>
        <taxon>Pseudomonadota</taxon>
        <taxon>Gammaproteobacteria</taxon>
        <taxon>Enterobacterales</taxon>
        <taxon>Yersiniaceae</taxon>
        <taxon>Rahnella</taxon>
    </lineage>
</organism>